<evidence type="ECO:0000313" key="1">
    <source>
        <dbReference type="EMBL" id="MDQ9071300.1"/>
    </source>
</evidence>
<proteinExistence type="predicted"/>
<dbReference type="RefSeq" id="WP_004864129.1">
    <property type="nucleotide sequence ID" value="NZ_BBLI01000043.1"/>
</dbReference>
<dbReference type="AlphaFoldDB" id="A0AAW8JJF2"/>
<sequence length="139" mass="16684">MTKLSISDIFSNLEYYKKHYLAILDDSNQYFTEVENAHFKLEFFKDKKIFLGDLLQLWFSEKWLFQKHFNLKQIHFPWAKQAKPEQDLYLFEVKGNIFTGNNICRAWCASENKIINTTLDAVFPYYCYIKTLSRPHLHG</sequence>
<reference evidence="1" key="1">
    <citation type="submission" date="2023-08" db="EMBL/GenBank/DDBJ databases">
        <title>Emergence of clinically-relevant ST2 carbapenem-resistant Acinetobacter baumannii strains in hospital sewages in Zhejiang, East of China.</title>
        <authorList>
            <person name="Kaichao C."/>
            <person name="Zhang R."/>
        </authorList>
    </citation>
    <scope>NUCLEOTIDE SEQUENCE</scope>
    <source>
        <strain evidence="1">M-SY-60</strain>
    </source>
</reference>
<accession>A0AAW8JJF2</accession>
<dbReference type="Proteomes" id="UP001243195">
    <property type="component" value="Unassembled WGS sequence"/>
</dbReference>
<comment type="caution">
    <text evidence="1">The sequence shown here is derived from an EMBL/GenBank/DDBJ whole genome shotgun (WGS) entry which is preliminary data.</text>
</comment>
<name>A0AAW8JJF2_9GAMM</name>
<dbReference type="GeneID" id="84209833"/>
<dbReference type="EMBL" id="JAVIDA010000007">
    <property type="protein sequence ID" value="MDQ9071300.1"/>
    <property type="molecule type" value="Genomic_DNA"/>
</dbReference>
<evidence type="ECO:0000313" key="2">
    <source>
        <dbReference type="Proteomes" id="UP001243195"/>
    </source>
</evidence>
<organism evidence="1 2">
    <name type="scientific">Acinetobacter gerneri</name>
    <dbReference type="NCBI Taxonomy" id="202952"/>
    <lineage>
        <taxon>Bacteria</taxon>
        <taxon>Pseudomonadati</taxon>
        <taxon>Pseudomonadota</taxon>
        <taxon>Gammaproteobacteria</taxon>
        <taxon>Moraxellales</taxon>
        <taxon>Moraxellaceae</taxon>
        <taxon>Acinetobacter</taxon>
    </lineage>
</organism>
<protein>
    <submittedName>
        <fullName evidence="1">Uncharacterized protein</fullName>
    </submittedName>
</protein>
<gene>
    <name evidence="1" type="ORF">RFH51_07520</name>
</gene>